<evidence type="ECO:0000256" key="1">
    <source>
        <dbReference type="SAM" id="MobiDB-lite"/>
    </source>
</evidence>
<dbReference type="AlphaFoldDB" id="A0AAD4N8I4"/>
<name>A0AAD4N8I4_9BILA</name>
<dbReference type="Proteomes" id="UP001201812">
    <property type="component" value="Unassembled WGS sequence"/>
</dbReference>
<comment type="caution">
    <text evidence="2">The sequence shown here is derived from an EMBL/GenBank/DDBJ whole genome shotgun (WGS) entry which is preliminary data.</text>
</comment>
<feature type="compositionally biased region" description="Basic residues" evidence="1">
    <location>
        <begin position="209"/>
        <end position="219"/>
    </location>
</feature>
<gene>
    <name evidence="2" type="ORF">DdX_08313</name>
</gene>
<feature type="compositionally biased region" description="Acidic residues" evidence="1">
    <location>
        <begin position="19"/>
        <end position="34"/>
    </location>
</feature>
<evidence type="ECO:0000313" key="3">
    <source>
        <dbReference type="Proteomes" id="UP001201812"/>
    </source>
</evidence>
<feature type="region of interest" description="Disordered" evidence="1">
    <location>
        <begin position="173"/>
        <end position="256"/>
    </location>
</feature>
<dbReference type="EMBL" id="JAKKPZ010000012">
    <property type="protein sequence ID" value="KAI1715035.1"/>
    <property type="molecule type" value="Genomic_DNA"/>
</dbReference>
<proteinExistence type="predicted"/>
<reference evidence="2" key="1">
    <citation type="submission" date="2022-01" db="EMBL/GenBank/DDBJ databases">
        <title>Genome Sequence Resource for Two Populations of Ditylenchus destructor, the Migratory Endoparasitic Phytonematode.</title>
        <authorList>
            <person name="Zhang H."/>
            <person name="Lin R."/>
            <person name="Xie B."/>
        </authorList>
    </citation>
    <scope>NUCLEOTIDE SEQUENCE</scope>
    <source>
        <strain evidence="2">BazhouSP</strain>
    </source>
</reference>
<feature type="region of interest" description="Disordered" evidence="1">
    <location>
        <begin position="1"/>
        <end position="41"/>
    </location>
</feature>
<feature type="compositionally biased region" description="Basic and acidic residues" evidence="1">
    <location>
        <begin position="197"/>
        <end position="208"/>
    </location>
</feature>
<organism evidence="2 3">
    <name type="scientific">Ditylenchus destructor</name>
    <dbReference type="NCBI Taxonomy" id="166010"/>
    <lineage>
        <taxon>Eukaryota</taxon>
        <taxon>Metazoa</taxon>
        <taxon>Ecdysozoa</taxon>
        <taxon>Nematoda</taxon>
        <taxon>Chromadorea</taxon>
        <taxon>Rhabditida</taxon>
        <taxon>Tylenchina</taxon>
        <taxon>Tylenchomorpha</taxon>
        <taxon>Sphaerularioidea</taxon>
        <taxon>Anguinidae</taxon>
        <taxon>Anguininae</taxon>
        <taxon>Ditylenchus</taxon>
    </lineage>
</organism>
<accession>A0AAD4N8I4</accession>
<evidence type="ECO:0000313" key="2">
    <source>
        <dbReference type="EMBL" id="KAI1715035.1"/>
    </source>
</evidence>
<sequence>MAMRETPQMHANRFRVNDPDDDGGGDSGDRDDYDSVINPTGAGDLNITSRRNFVKISYVEGNAIGGGFLGGFMPSPISILPSSSEANAQGNDGPDFPLPTVAGNSMRVIKDGRFNANYTIEINGYGGARRLLLLLTGKSQLWFRLHCYLCSAWMEVTTDCNERVITYSANKPTMHVPLSNNNDSDEDGECSLWKGGSTEETRRREKENKRARKHPKRPKTTTMEPLEEETTTEVPMRAPIKQAFGDQLVPDGAHGR</sequence>
<protein>
    <submittedName>
        <fullName evidence="2">Uncharacterized protein</fullName>
    </submittedName>
</protein>
<keyword evidence="3" id="KW-1185">Reference proteome</keyword>